<dbReference type="Gene3D" id="2.60.40.790">
    <property type="match status" value="1"/>
</dbReference>
<dbReference type="CDD" id="cd06464">
    <property type="entry name" value="ACD_sHsps-like"/>
    <property type="match status" value="1"/>
</dbReference>
<dbReference type="InterPro" id="IPR008978">
    <property type="entry name" value="HSP20-like_chaperone"/>
</dbReference>
<dbReference type="OMA" id="MSLARQF"/>
<keyword evidence="7" id="KW-1185">Reference proteome</keyword>
<dbReference type="AlphaFoldDB" id="A0A2H3JJV2"/>
<accession>A0A2H3JJV2</accession>
<dbReference type="SUPFAM" id="SSF49764">
    <property type="entry name" value="HSP20-like chaperones"/>
    <property type="match status" value="1"/>
</dbReference>
<dbReference type="Proteomes" id="UP000218811">
    <property type="component" value="Unassembled WGS sequence"/>
</dbReference>
<dbReference type="OrthoDB" id="1431247at2759"/>
<evidence type="ECO:0000259" key="5">
    <source>
        <dbReference type="PROSITE" id="PS01031"/>
    </source>
</evidence>
<dbReference type="EMBL" id="KB468053">
    <property type="protein sequence ID" value="PCH40133.1"/>
    <property type="molecule type" value="Genomic_DNA"/>
</dbReference>
<evidence type="ECO:0000256" key="1">
    <source>
        <dbReference type="ARBA" id="ARBA00023016"/>
    </source>
</evidence>
<feature type="compositionally biased region" description="Polar residues" evidence="4">
    <location>
        <begin position="106"/>
        <end position="129"/>
    </location>
</feature>
<evidence type="ECO:0000256" key="2">
    <source>
        <dbReference type="PROSITE-ProRule" id="PRU00285"/>
    </source>
</evidence>
<protein>
    <submittedName>
        <fullName evidence="6">HSP20-like chaperone</fullName>
    </submittedName>
</protein>
<reference evidence="6 7" key="1">
    <citation type="journal article" date="2012" name="Science">
        <title>The Paleozoic origin of enzymatic lignin decomposition reconstructed from 31 fungal genomes.</title>
        <authorList>
            <person name="Floudas D."/>
            <person name="Binder M."/>
            <person name="Riley R."/>
            <person name="Barry K."/>
            <person name="Blanchette R.A."/>
            <person name="Henrissat B."/>
            <person name="Martinez A.T."/>
            <person name="Otillar R."/>
            <person name="Spatafora J.W."/>
            <person name="Yadav J.S."/>
            <person name="Aerts A."/>
            <person name="Benoit I."/>
            <person name="Boyd A."/>
            <person name="Carlson A."/>
            <person name="Copeland A."/>
            <person name="Coutinho P.M."/>
            <person name="de Vries R.P."/>
            <person name="Ferreira P."/>
            <person name="Findley K."/>
            <person name="Foster B."/>
            <person name="Gaskell J."/>
            <person name="Glotzer D."/>
            <person name="Gorecki P."/>
            <person name="Heitman J."/>
            <person name="Hesse C."/>
            <person name="Hori C."/>
            <person name="Igarashi K."/>
            <person name="Jurgens J.A."/>
            <person name="Kallen N."/>
            <person name="Kersten P."/>
            <person name="Kohler A."/>
            <person name="Kuees U."/>
            <person name="Kumar T.K.A."/>
            <person name="Kuo A."/>
            <person name="LaButti K."/>
            <person name="Larrondo L.F."/>
            <person name="Lindquist E."/>
            <person name="Ling A."/>
            <person name="Lombard V."/>
            <person name="Lucas S."/>
            <person name="Lundell T."/>
            <person name="Martin R."/>
            <person name="McLaughlin D.J."/>
            <person name="Morgenstern I."/>
            <person name="Morin E."/>
            <person name="Murat C."/>
            <person name="Nagy L.G."/>
            <person name="Nolan M."/>
            <person name="Ohm R.A."/>
            <person name="Patyshakuliyeva A."/>
            <person name="Rokas A."/>
            <person name="Ruiz-Duenas F.J."/>
            <person name="Sabat G."/>
            <person name="Salamov A."/>
            <person name="Samejima M."/>
            <person name="Schmutz J."/>
            <person name="Slot J.C."/>
            <person name="St John F."/>
            <person name="Stenlid J."/>
            <person name="Sun H."/>
            <person name="Sun S."/>
            <person name="Syed K."/>
            <person name="Tsang A."/>
            <person name="Wiebenga A."/>
            <person name="Young D."/>
            <person name="Pisabarro A."/>
            <person name="Eastwood D.C."/>
            <person name="Martin F."/>
            <person name="Cullen D."/>
            <person name="Grigoriev I.V."/>
            <person name="Hibbett D.S."/>
        </authorList>
    </citation>
    <scope>NUCLEOTIDE SEQUENCE [LARGE SCALE GENOMIC DNA]</scope>
    <source>
        <strain evidence="6 7">MD-104</strain>
    </source>
</reference>
<dbReference type="Pfam" id="PF00011">
    <property type="entry name" value="HSP20"/>
    <property type="match status" value="1"/>
</dbReference>
<dbReference type="STRING" id="742152.A0A2H3JJV2"/>
<gene>
    <name evidence="6" type="ORF">WOLCODRAFT_88494</name>
</gene>
<evidence type="ECO:0000313" key="7">
    <source>
        <dbReference type="Proteomes" id="UP000218811"/>
    </source>
</evidence>
<dbReference type="InterPro" id="IPR031107">
    <property type="entry name" value="Small_HSP"/>
</dbReference>
<organism evidence="6 7">
    <name type="scientific">Wolfiporia cocos (strain MD-104)</name>
    <name type="common">Brown rot fungus</name>
    <dbReference type="NCBI Taxonomy" id="742152"/>
    <lineage>
        <taxon>Eukaryota</taxon>
        <taxon>Fungi</taxon>
        <taxon>Dikarya</taxon>
        <taxon>Basidiomycota</taxon>
        <taxon>Agaricomycotina</taxon>
        <taxon>Agaricomycetes</taxon>
        <taxon>Polyporales</taxon>
        <taxon>Phaeolaceae</taxon>
        <taxon>Wolfiporia</taxon>
    </lineage>
</organism>
<feature type="domain" description="SHSP" evidence="5">
    <location>
        <begin position="43"/>
        <end position="188"/>
    </location>
</feature>
<evidence type="ECO:0000256" key="4">
    <source>
        <dbReference type="SAM" id="MobiDB-lite"/>
    </source>
</evidence>
<dbReference type="PROSITE" id="PS01031">
    <property type="entry name" value="SHSP"/>
    <property type="match status" value="1"/>
</dbReference>
<keyword evidence="1" id="KW-0346">Stress response</keyword>
<comment type="similarity">
    <text evidence="2 3">Belongs to the small heat shock protein (HSP20) family.</text>
</comment>
<sequence>MSLARHFFHEMRPLFRMLEEPFGRTPAFGAFDRRSPFDDPFFRAPSMLQPAVDVTEEGNNYVIEAELPGVKKENISVRIGDGGRSVTIEGKVVSRRGGPRTVDVNADSSTSTEVSNTAGEGSKAVTTQPEENALSTERFFSGTSSFARTVYLPRPVDSSNVSAKLSDGILTVSVPKAEDPASVQVPIE</sequence>
<evidence type="ECO:0000256" key="3">
    <source>
        <dbReference type="RuleBase" id="RU003616"/>
    </source>
</evidence>
<feature type="region of interest" description="Disordered" evidence="4">
    <location>
        <begin position="96"/>
        <end position="129"/>
    </location>
</feature>
<name>A0A2H3JJV2_WOLCO</name>
<evidence type="ECO:0000313" key="6">
    <source>
        <dbReference type="EMBL" id="PCH40133.1"/>
    </source>
</evidence>
<dbReference type="InterPro" id="IPR002068">
    <property type="entry name" value="A-crystallin/Hsp20_dom"/>
</dbReference>
<dbReference type="PANTHER" id="PTHR11527">
    <property type="entry name" value="HEAT-SHOCK PROTEIN 20 FAMILY MEMBER"/>
    <property type="match status" value="1"/>
</dbReference>
<proteinExistence type="inferred from homology"/>